<dbReference type="PANTHER" id="PTHR11954">
    <property type="entry name" value="D-DOPACHROME DECARBOXYLASE"/>
    <property type="match status" value="1"/>
</dbReference>
<dbReference type="Gene3D" id="3.30.429.10">
    <property type="entry name" value="Macrophage Migration Inhibitory Factor"/>
    <property type="match status" value="1"/>
</dbReference>
<comment type="similarity">
    <text evidence="2">Belongs to the MIF family.</text>
</comment>
<sequence>MRIEKYSLKEWVSLSPRLIPFLELDTNLPANQVPAGLEKWLCATASILGQHVNMMGVAGLTMVLSRSTEPWAQLFISSTSVMDTTKENRSHSTHFFEFLTEELALGQDQIIFHFPPKIGQVKTTVN</sequence>
<proteinExistence type="inferred from homology"/>
<accession>A0A8D2FMZ3</accession>
<evidence type="ECO:0000256" key="2">
    <source>
        <dbReference type="ARBA" id="ARBA00005851"/>
    </source>
</evidence>
<evidence type="ECO:0000256" key="6">
    <source>
        <dbReference type="ARBA" id="ARBA00023101"/>
    </source>
</evidence>
<protein>
    <recommendedName>
        <fullName evidence="9">D-dopachrome decarboxylase</fullName>
        <ecNumber evidence="9">4.1.1.84</ecNumber>
    </recommendedName>
</protein>
<dbReference type="GO" id="GO:0005737">
    <property type="term" value="C:cytoplasm"/>
    <property type="evidence" value="ECO:0007669"/>
    <property type="project" value="UniProtKB-SubCell"/>
</dbReference>
<comment type="subunit">
    <text evidence="3">Homotrimer.</text>
</comment>
<keyword evidence="7" id="KW-0456">Lyase</keyword>
<organism evidence="10 11">
    <name type="scientific">Theropithecus gelada</name>
    <name type="common">Gelada baboon</name>
    <dbReference type="NCBI Taxonomy" id="9565"/>
    <lineage>
        <taxon>Eukaryota</taxon>
        <taxon>Metazoa</taxon>
        <taxon>Chordata</taxon>
        <taxon>Craniata</taxon>
        <taxon>Vertebrata</taxon>
        <taxon>Euteleostomi</taxon>
        <taxon>Mammalia</taxon>
        <taxon>Eutheria</taxon>
        <taxon>Euarchontoglires</taxon>
        <taxon>Primates</taxon>
        <taxon>Haplorrhini</taxon>
        <taxon>Catarrhini</taxon>
        <taxon>Cercopithecidae</taxon>
        <taxon>Cercopithecinae</taxon>
        <taxon>Theropithecus</taxon>
    </lineage>
</organism>
<dbReference type="InterPro" id="IPR014347">
    <property type="entry name" value="Tautomerase/MIF_sf"/>
</dbReference>
<evidence type="ECO:0000256" key="4">
    <source>
        <dbReference type="ARBA" id="ARBA00022490"/>
    </source>
</evidence>
<keyword evidence="5" id="KW-0007">Acetylation</keyword>
<reference evidence="10" key="1">
    <citation type="submission" date="2018-05" db="EMBL/GenBank/DDBJ databases">
        <title>Whole genome of Theropithecus gelada.</title>
        <authorList>
            <person name="Chiou K.L."/>
            <person name="Snyder-Mackler N."/>
        </authorList>
    </citation>
    <scope>NUCLEOTIDE SEQUENCE [LARGE SCALE GENOMIC DNA]</scope>
</reference>
<dbReference type="PANTHER" id="PTHR11954:SF22">
    <property type="entry name" value="D-DOPACHROME DECARBOXYLASE"/>
    <property type="match status" value="1"/>
</dbReference>
<dbReference type="AlphaFoldDB" id="A0A8D2FMZ3"/>
<dbReference type="Ensembl" id="ENSTGET00000027543.1">
    <property type="protein sequence ID" value="ENSTGEP00000023075.1"/>
    <property type="gene ID" value="ENSTGEG00000018681.1"/>
</dbReference>
<dbReference type="InterPro" id="IPR001398">
    <property type="entry name" value="Macrophage_inhib_fac"/>
</dbReference>
<reference evidence="10" key="3">
    <citation type="submission" date="2025-09" db="UniProtKB">
        <authorList>
            <consortium name="Ensembl"/>
        </authorList>
    </citation>
    <scope>IDENTIFICATION</scope>
</reference>
<dbReference type="GO" id="GO:0033981">
    <property type="term" value="F:D-dopachrome decarboxylase activity"/>
    <property type="evidence" value="ECO:0007669"/>
    <property type="project" value="UniProtKB-EC"/>
</dbReference>
<dbReference type="GO" id="GO:0042438">
    <property type="term" value="P:melanin biosynthetic process"/>
    <property type="evidence" value="ECO:0007669"/>
    <property type="project" value="UniProtKB-KW"/>
</dbReference>
<dbReference type="GO" id="GO:0050178">
    <property type="term" value="F:phenylpyruvate tautomerase activity"/>
    <property type="evidence" value="ECO:0007669"/>
    <property type="project" value="TreeGrafter"/>
</dbReference>
<name>A0A8D2FMZ3_THEGE</name>
<keyword evidence="6" id="KW-0470">Melanin biosynthesis</keyword>
<evidence type="ECO:0000256" key="7">
    <source>
        <dbReference type="ARBA" id="ARBA00023239"/>
    </source>
</evidence>
<evidence type="ECO:0000256" key="1">
    <source>
        <dbReference type="ARBA" id="ARBA00004496"/>
    </source>
</evidence>
<evidence type="ECO:0000256" key="3">
    <source>
        <dbReference type="ARBA" id="ARBA00011233"/>
    </source>
</evidence>
<dbReference type="GO" id="GO:0005615">
    <property type="term" value="C:extracellular space"/>
    <property type="evidence" value="ECO:0007669"/>
    <property type="project" value="TreeGrafter"/>
</dbReference>
<evidence type="ECO:0000256" key="5">
    <source>
        <dbReference type="ARBA" id="ARBA00022990"/>
    </source>
</evidence>
<comment type="function">
    <text evidence="8">Tautomerization of D-dopachrome with decarboxylation to give 5,6-dihydroxyindole (DHI).</text>
</comment>
<evidence type="ECO:0000313" key="10">
    <source>
        <dbReference type="Ensembl" id="ENSTGEP00000023075.1"/>
    </source>
</evidence>
<evidence type="ECO:0000256" key="8">
    <source>
        <dbReference type="ARBA" id="ARBA00037460"/>
    </source>
</evidence>
<comment type="subcellular location">
    <subcellularLocation>
        <location evidence="1">Cytoplasm</location>
    </subcellularLocation>
</comment>
<reference evidence="10" key="2">
    <citation type="submission" date="2025-08" db="UniProtKB">
        <authorList>
            <consortium name="Ensembl"/>
        </authorList>
    </citation>
    <scope>IDENTIFICATION</scope>
</reference>
<dbReference type="Proteomes" id="UP000694411">
    <property type="component" value="Chromosome 2"/>
</dbReference>
<evidence type="ECO:0000256" key="9">
    <source>
        <dbReference type="ARBA" id="ARBA00038884"/>
    </source>
</evidence>
<keyword evidence="11" id="KW-1185">Reference proteome</keyword>
<dbReference type="EC" id="4.1.1.84" evidence="9"/>
<evidence type="ECO:0000313" key="11">
    <source>
        <dbReference type="Proteomes" id="UP000694411"/>
    </source>
</evidence>
<dbReference type="Pfam" id="PF01187">
    <property type="entry name" value="MIF"/>
    <property type="match status" value="1"/>
</dbReference>
<keyword evidence="4" id="KW-0963">Cytoplasm</keyword>
<dbReference type="SUPFAM" id="SSF55331">
    <property type="entry name" value="Tautomerase/MIF"/>
    <property type="match status" value="1"/>
</dbReference>